<accession>A0AAV9SQE3</accession>
<sequence>MTETDEARSHQACGATPLSGQGFCFAHKVALATVSSQELTTTESRARNKKQNRVQEDGREGIPTKPRVQEDSLEQEVEAVHPQTPHGQEQDVRVVRQQTPTGQDQGQRSALRGHPRETQGNVQEEEADQQPAAVVMADKELAAAVMADRERNQELKRRSDLQRRQELRRHACDAICVVGRKSNQEARSQEAEGLQWRHGAELTCAEVLRGTKHARMTRRKRYAGFLDAELAFYTGRTRRSVASRAGTRRRNHQFEPLNSDRRSFTSSA</sequence>
<comment type="caution">
    <text evidence="2">The sequence shown here is derived from an EMBL/GenBank/DDBJ whole genome shotgun (WGS) entry which is preliminary data.</text>
</comment>
<feature type="compositionally biased region" description="Basic and acidic residues" evidence="1">
    <location>
        <begin position="258"/>
        <end position="268"/>
    </location>
</feature>
<evidence type="ECO:0000256" key="1">
    <source>
        <dbReference type="SAM" id="MobiDB-lite"/>
    </source>
</evidence>
<feature type="compositionally biased region" description="Basic and acidic residues" evidence="1">
    <location>
        <begin position="53"/>
        <end position="70"/>
    </location>
</feature>
<name>A0AAV9SQE3_9TELE</name>
<keyword evidence="3" id="KW-1185">Reference proteome</keyword>
<evidence type="ECO:0000313" key="3">
    <source>
        <dbReference type="Proteomes" id="UP001311232"/>
    </source>
</evidence>
<dbReference type="Proteomes" id="UP001311232">
    <property type="component" value="Unassembled WGS sequence"/>
</dbReference>
<protein>
    <submittedName>
        <fullName evidence="2">Uncharacterized protein</fullName>
    </submittedName>
</protein>
<reference evidence="2 3" key="1">
    <citation type="submission" date="2021-06" db="EMBL/GenBank/DDBJ databases">
        <authorList>
            <person name="Palmer J.M."/>
        </authorList>
    </citation>
    <scope>NUCLEOTIDE SEQUENCE [LARGE SCALE GENOMIC DNA]</scope>
    <source>
        <strain evidence="2 3">MEX-2019</strain>
        <tissue evidence="2">Muscle</tissue>
    </source>
</reference>
<feature type="compositionally biased region" description="Basic residues" evidence="1">
    <location>
        <begin position="239"/>
        <end position="251"/>
    </location>
</feature>
<dbReference type="EMBL" id="JAHHUM010000079">
    <property type="protein sequence ID" value="KAK5622772.1"/>
    <property type="molecule type" value="Genomic_DNA"/>
</dbReference>
<proteinExistence type="predicted"/>
<feature type="region of interest" description="Disordered" evidence="1">
    <location>
        <begin position="35"/>
        <end position="131"/>
    </location>
</feature>
<evidence type="ECO:0000313" key="2">
    <source>
        <dbReference type="EMBL" id="KAK5622772.1"/>
    </source>
</evidence>
<gene>
    <name evidence="2" type="ORF">CRENBAI_024918</name>
</gene>
<organism evidence="2 3">
    <name type="scientific">Crenichthys baileyi</name>
    <name type="common">White River springfish</name>
    <dbReference type="NCBI Taxonomy" id="28760"/>
    <lineage>
        <taxon>Eukaryota</taxon>
        <taxon>Metazoa</taxon>
        <taxon>Chordata</taxon>
        <taxon>Craniata</taxon>
        <taxon>Vertebrata</taxon>
        <taxon>Euteleostomi</taxon>
        <taxon>Actinopterygii</taxon>
        <taxon>Neopterygii</taxon>
        <taxon>Teleostei</taxon>
        <taxon>Neoteleostei</taxon>
        <taxon>Acanthomorphata</taxon>
        <taxon>Ovalentaria</taxon>
        <taxon>Atherinomorphae</taxon>
        <taxon>Cyprinodontiformes</taxon>
        <taxon>Goodeidae</taxon>
        <taxon>Crenichthys</taxon>
    </lineage>
</organism>
<dbReference type="AlphaFoldDB" id="A0AAV9SQE3"/>
<feature type="compositionally biased region" description="Polar residues" evidence="1">
    <location>
        <begin position="96"/>
        <end position="108"/>
    </location>
</feature>
<feature type="region of interest" description="Disordered" evidence="1">
    <location>
        <begin position="1"/>
        <end position="20"/>
    </location>
</feature>
<feature type="region of interest" description="Disordered" evidence="1">
    <location>
        <begin position="239"/>
        <end position="268"/>
    </location>
</feature>